<keyword evidence="3" id="KW-1185">Reference proteome</keyword>
<dbReference type="PROSITE" id="PS50093">
    <property type="entry name" value="PKD"/>
    <property type="match status" value="1"/>
</dbReference>
<dbReference type="RefSeq" id="WP_088355149.1">
    <property type="nucleotide sequence ID" value="NZ_CP061813.1"/>
</dbReference>
<evidence type="ECO:0000313" key="2">
    <source>
        <dbReference type="EMBL" id="QOD61622.1"/>
    </source>
</evidence>
<dbReference type="Pfam" id="PF18911">
    <property type="entry name" value="PKD_4"/>
    <property type="match status" value="1"/>
</dbReference>
<dbReference type="CDD" id="cd00146">
    <property type="entry name" value="PKD"/>
    <property type="match status" value="1"/>
</dbReference>
<organism evidence="2 3">
    <name type="scientific">Polaribacter haliotis</name>
    <dbReference type="NCBI Taxonomy" id="1888915"/>
    <lineage>
        <taxon>Bacteria</taxon>
        <taxon>Pseudomonadati</taxon>
        <taxon>Bacteroidota</taxon>
        <taxon>Flavobacteriia</taxon>
        <taxon>Flavobacteriales</taxon>
        <taxon>Flavobacteriaceae</taxon>
    </lineage>
</organism>
<dbReference type="SUPFAM" id="SSF49299">
    <property type="entry name" value="PKD domain"/>
    <property type="match status" value="1"/>
</dbReference>
<dbReference type="InterPro" id="IPR035986">
    <property type="entry name" value="PKD_dom_sf"/>
</dbReference>
<dbReference type="SUPFAM" id="SSF82171">
    <property type="entry name" value="DPP6 N-terminal domain-like"/>
    <property type="match status" value="1"/>
</dbReference>
<dbReference type="Proteomes" id="UP000516764">
    <property type="component" value="Chromosome"/>
</dbReference>
<dbReference type="InterPro" id="IPR026341">
    <property type="entry name" value="T9SS_type_B"/>
</dbReference>
<gene>
    <name evidence="2" type="ORF">H9I45_04005</name>
</gene>
<dbReference type="Pfam" id="PF13585">
    <property type="entry name" value="CHU_C"/>
    <property type="match status" value="1"/>
</dbReference>
<dbReference type="InterPro" id="IPR013783">
    <property type="entry name" value="Ig-like_fold"/>
</dbReference>
<name>A0A7L8AHY9_9FLAO</name>
<protein>
    <submittedName>
        <fullName evidence="2">T9SS type B sorting domain-containing protein</fullName>
    </submittedName>
</protein>
<evidence type="ECO:0000259" key="1">
    <source>
        <dbReference type="PROSITE" id="PS50093"/>
    </source>
</evidence>
<proteinExistence type="predicted"/>
<dbReference type="EMBL" id="CP061813">
    <property type="protein sequence ID" value="QOD61622.1"/>
    <property type="molecule type" value="Genomic_DNA"/>
</dbReference>
<accession>A0A7L8AHY9</accession>
<sequence>MKNYLILFILFFTLNIFSQNETNHWLFGNNAHVVFSNEDDNLTVLNDSKTSSSKGSASISDKNGDLLFYTNGINVWNKKHQRMLGSSGISLIANDIEAQNSIIIPKPNSNNIYYIFTIKTVDPENDINSANAGLYYSIVDISKNNNLGLLIETNILIKKNVVGKISAVHHKNGKDIWVLTNGKKTETEDYYDVFYSFLIDSSGVIKDPVVSENGDIFIFDSLGELKLSPNGEKVVYAANDSGAFVFDFNSNNGIVSNPKRLSLATSPGDNSFPYGATFSIDSNIIYLEALDNSDNSRLYQFDLENSGSSNFINFSFIINLNKNRGALQLARNGKIYYATNSGEGFFEGLEFLNVINNPLGKDRNEINFQQNSVNLLEGKSRFGLPNFIQSYFRTRILNEKGCENSAVNFIVDTYTDIQDADWDFGDGNTSTLINPNHTYNSPGKYIVKTTVRINNSLIKLKKEIEIFAQPEVQSGKSLKQCDTDNDGISLFDLTDIKTEITDIDNKLIFYKDNADLISDKPIINPEGYENESNPQNIIVKVINKNGCSNITNFTIETLFVQLNNIDPIFTCEDSDGISGNNMGVFSLAEKRKSIKTNLNLSNDTTLKFYSNPKDAQLTKDELPDDYQSITTTIWVRADNASGCGGIQSFNATVNSQPIINLIDSYTICFNPSLKPPIILSADVSSEKNEWRNSLGTIISTAKDFTLTNTGIYSLTSYNTENGIECSYTKEFEVINPESAVFSDVLVNTEDETNNTLEIFIDGNSTYEFSLDNNIFFGNSNNYTFTKVTPGLRTVYVRDINNCETPIQQKVSVLGTKKFFTPNGDGKNDYWNIRGLDPNFFKSINIVIFNRYGRIVASINDFNSPGWDGTFNGKMLISNNYWFTVEIIDMDDNVIKKTGNFALIRK</sequence>
<dbReference type="Gene3D" id="2.60.40.10">
    <property type="entry name" value="Immunoglobulins"/>
    <property type="match status" value="1"/>
</dbReference>
<dbReference type="AlphaFoldDB" id="A0A7L8AHY9"/>
<dbReference type="KEGG" id="phal:H9I45_04005"/>
<feature type="domain" description="PKD" evidence="1">
    <location>
        <begin position="422"/>
        <end position="451"/>
    </location>
</feature>
<evidence type="ECO:0000313" key="3">
    <source>
        <dbReference type="Proteomes" id="UP000516764"/>
    </source>
</evidence>
<dbReference type="InterPro" id="IPR000601">
    <property type="entry name" value="PKD_dom"/>
</dbReference>
<dbReference type="OrthoDB" id="9765926at2"/>
<reference evidence="2 3" key="1">
    <citation type="journal article" date="2016" name="Int. J. Syst. Evol. Microbiol.">
        <title>Polaribacter haliotis sp. nov., isolated from the gut of abalone Haliotis discus hannai.</title>
        <authorList>
            <person name="Kim Y.O."/>
            <person name="Park I.S."/>
            <person name="Park S."/>
            <person name="Nam B.H."/>
            <person name="Park J.M."/>
            <person name="Kim D.G."/>
            <person name="Yoon J.H."/>
        </authorList>
    </citation>
    <scope>NUCLEOTIDE SEQUENCE [LARGE SCALE GENOMIC DNA]</scope>
    <source>
        <strain evidence="2 3">KCTC 52418</strain>
    </source>
</reference>
<dbReference type="NCBIfam" id="TIGR04131">
    <property type="entry name" value="Bac_Flav_CTERM"/>
    <property type="match status" value="1"/>
</dbReference>